<protein>
    <submittedName>
        <fullName evidence="2">Uncharacterized protein</fullName>
    </submittedName>
</protein>
<evidence type="ECO:0000313" key="3">
    <source>
        <dbReference type="Proteomes" id="UP000176581"/>
    </source>
</evidence>
<proteinExistence type="predicted"/>
<comment type="caution">
    <text evidence="2">The sequence shown here is derived from an EMBL/GenBank/DDBJ whole genome shotgun (WGS) entry which is preliminary data.</text>
</comment>
<feature type="transmembrane region" description="Helical" evidence="1">
    <location>
        <begin position="31"/>
        <end position="52"/>
    </location>
</feature>
<keyword evidence="1" id="KW-0812">Transmembrane</keyword>
<keyword evidence="1" id="KW-1133">Transmembrane helix</keyword>
<gene>
    <name evidence="2" type="ORF">A3J47_00135</name>
</gene>
<evidence type="ECO:0000313" key="2">
    <source>
        <dbReference type="EMBL" id="OGN15772.1"/>
    </source>
</evidence>
<reference evidence="2 3" key="1">
    <citation type="journal article" date="2016" name="Nat. Commun.">
        <title>Thousands of microbial genomes shed light on interconnected biogeochemical processes in an aquifer system.</title>
        <authorList>
            <person name="Anantharaman K."/>
            <person name="Brown C.T."/>
            <person name="Hug L.A."/>
            <person name="Sharon I."/>
            <person name="Castelle C.J."/>
            <person name="Probst A.J."/>
            <person name="Thomas B.C."/>
            <person name="Singh A."/>
            <person name="Wilkins M.J."/>
            <person name="Karaoz U."/>
            <person name="Brodie E.L."/>
            <person name="Williams K.H."/>
            <person name="Hubbard S.S."/>
            <person name="Banfield J.F."/>
        </authorList>
    </citation>
    <scope>NUCLEOTIDE SEQUENCE [LARGE SCALE GENOMIC DNA]</scope>
</reference>
<dbReference type="EMBL" id="MGJV01000007">
    <property type="protein sequence ID" value="OGN15772.1"/>
    <property type="molecule type" value="Genomic_DNA"/>
</dbReference>
<dbReference type="AlphaFoldDB" id="A0A1F8FRW6"/>
<accession>A0A1F8FRW6</accession>
<name>A0A1F8FRW6_9BACT</name>
<keyword evidence="1" id="KW-0472">Membrane</keyword>
<organism evidence="2 3">
    <name type="scientific">Candidatus Yanofskybacteria bacterium RIFCSPHIGHO2_02_FULL_43_22</name>
    <dbReference type="NCBI Taxonomy" id="1802681"/>
    <lineage>
        <taxon>Bacteria</taxon>
        <taxon>Candidatus Yanofskyibacteriota</taxon>
    </lineage>
</organism>
<dbReference type="Proteomes" id="UP000176581">
    <property type="component" value="Unassembled WGS sequence"/>
</dbReference>
<evidence type="ECO:0000256" key="1">
    <source>
        <dbReference type="SAM" id="Phobius"/>
    </source>
</evidence>
<feature type="transmembrane region" description="Helical" evidence="1">
    <location>
        <begin position="58"/>
        <end position="76"/>
    </location>
</feature>
<feature type="transmembrane region" description="Helical" evidence="1">
    <location>
        <begin position="6"/>
        <end position="24"/>
    </location>
</feature>
<sequence length="81" mass="9150">MDYGGYIVIAILVLAAVFFALALYNQGNTKTLSFMSYGLATLFLVGTIVYWMSPSPDLRISLFLILFLSAVYLWFYRGSIF</sequence>